<dbReference type="Proteomes" id="UP000241074">
    <property type="component" value="Chromosome"/>
</dbReference>
<keyword evidence="3" id="KW-1185">Reference proteome</keyword>
<dbReference type="OrthoDB" id="129527at2"/>
<accession>A0A2P1PQD9</accession>
<keyword evidence="1" id="KW-0732">Signal</keyword>
<dbReference type="InterPro" id="IPR032577">
    <property type="entry name" value="DUF4920"/>
</dbReference>
<proteinExistence type="predicted"/>
<feature type="chain" id="PRO_5015190028" description="DUF4920 domain-containing protein" evidence="1">
    <location>
        <begin position="18"/>
        <end position="135"/>
    </location>
</feature>
<name>A0A2P1PQD9_9GAMM</name>
<evidence type="ECO:0000256" key="1">
    <source>
        <dbReference type="SAM" id="SignalP"/>
    </source>
</evidence>
<evidence type="ECO:0008006" key="4">
    <source>
        <dbReference type="Google" id="ProtNLM"/>
    </source>
</evidence>
<evidence type="ECO:0000313" key="3">
    <source>
        <dbReference type="Proteomes" id="UP000241074"/>
    </source>
</evidence>
<dbReference type="Pfam" id="PF16267">
    <property type="entry name" value="DUF4920"/>
    <property type="match status" value="1"/>
</dbReference>
<reference evidence="2 3" key="2">
    <citation type="submission" date="2018-03" db="EMBL/GenBank/DDBJ databases">
        <authorList>
            <person name="Keele B.F."/>
        </authorList>
    </citation>
    <scope>NUCLEOTIDE SEQUENCE [LARGE SCALE GENOMIC DNA]</scope>
    <source>
        <strain evidence="2 3">D13</strain>
    </source>
</reference>
<evidence type="ECO:0000313" key="2">
    <source>
        <dbReference type="EMBL" id="AVP97066.1"/>
    </source>
</evidence>
<dbReference type="KEGG" id="xba:C7S18_07610"/>
<organism evidence="2 3">
    <name type="scientific">Ahniella affigens</name>
    <dbReference type="NCBI Taxonomy" id="2021234"/>
    <lineage>
        <taxon>Bacteria</taxon>
        <taxon>Pseudomonadati</taxon>
        <taxon>Pseudomonadota</taxon>
        <taxon>Gammaproteobacteria</taxon>
        <taxon>Lysobacterales</taxon>
        <taxon>Rhodanobacteraceae</taxon>
        <taxon>Ahniella</taxon>
    </lineage>
</organism>
<protein>
    <recommendedName>
        <fullName evidence="4">DUF4920 domain-containing protein</fullName>
    </recommendedName>
</protein>
<dbReference type="RefSeq" id="WP_106890991.1">
    <property type="nucleotide sequence ID" value="NZ_CP027860.1"/>
</dbReference>
<dbReference type="EMBL" id="CP027860">
    <property type="protein sequence ID" value="AVP97066.1"/>
    <property type="molecule type" value="Genomic_DNA"/>
</dbReference>
<sequence length="135" mass="14349">MKLLGMLAVLVLSTAGANHFGTEDPANLEAKSLASAVSSFKADDQDVQAYSGRVGKVCQAKGCWMQLIDGDVMARVKTGHKFFLPKDLTGNAVVYGKLVKIELSAEQAEHFAKESNDGAVAGAEYQILAQSVTMQ</sequence>
<dbReference type="AlphaFoldDB" id="A0A2P1PQD9"/>
<gene>
    <name evidence="2" type="ORF">C7S18_07610</name>
</gene>
<feature type="signal peptide" evidence="1">
    <location>
        <begin position="1"/>
        <end position="17"/>
    </location>
</feature>
<reference evidence="2 3" key="1">
    <citation type="submission" date="2018-03" db="EMBL/GenBank/DDBJ databases">
        <title>Ahniella affigens gen. nov., sp. nov., a gammaproteobacterium isolated from sandy soil near a stream.</title>
        <authorList>
            <person name="Ko Y."/>
            <person name="Kim J.-H."/>
        </authorList>
    </citation>
    <scope>NUCLEOTIDE SEQUENCE [LARGE SCALE GENOMIC DNA]</scope>
    <source>
        <strain evidence="2 3">D13</strain>
    </source>
</reference>